<dbReference type="GO" id="GO:0005549">
    <property type="term" value="F:odorant binding"/>
    <property type="evidence" value="ECO:0007669"/>
    <property type="project" value="InterPro"/>
</dbReference>
<proteinExistence type="predicted"/>
<dbReference type="Gene3D" id="1.10.238.20">
    <property type="entry name" value="Pheromone/general odorant binding protein domain"/>
    <property type="match status" value="1"/>
</dbReference>
<evidence type="ECO:0000313" key="2">
    <source>
        <dbReference type="EMBL" id="KAF2892737.1"/>
    </source>
</evidence>
<reference evidence="2" key="1">
    <citation type="submission" date="2019-08" db="EMBL/GenBank/DDBJ databases">
        <title>The genome of the North American firefly Photinus pyralis.</title>
        <authorList>
            <consortium name="Photinus pyralis genome working group"/>
            <person name="Fallon T.R."/>
            <person name="Sander Lower S.E."/>
            <person name="Weng J.-K."/>
        </authorList>
    </citation>
    <scope>NUCLEOTIDE SEQUENCE</scope>
    <source>
        <strain evidence="2">TRF0915ILg1</strain>
        <tissue evidence="2">Whole body</tissue>
    </source>
</reference>
<feature type="chain" id="PRO_5035431257" evidence="1">
    <location>
        <begin position="17"/>
        <end position="135"/>
    </location>
</feature>
<organism evidence="2 3">
    <name type="scientific">Ignelater luminosus</name>
    <name type="common">Cucubano</name>
    <name type="synonym">Pyrophorus luminosus</name>
    <dbReference type="NCBI Taxonomy" id="2038154"/>
    <lineage>
        <taxon>Eukaryota</taxon>
        <taxon>Metazoa</taxon>
        <taxon>Ecdysozoa</taxon>
        <taxon>Arthropoda</taxon>
        <taxon>Hexapoda</taxon>
        <taxon>Insecta</taxon>
        <taxon>Pterygota</taxon>
        <taxon>Neoptera</taxon>
        <taxon>Endopterygota</taxon>
        <taxon>Coleoptera</taxon>
        <taxon>Polyphaga</taxon>
        <taxon>Elateriformia</taxon>
        <taxon>Elateroidea</taxon>
        <taxon>Elateridae</taxon>
        <taxon>Agrypninae</taxon>
        <taxon>Pyrophorini</taxon>
        <taxon>Ignelater</taxon>
    </lineage>
</organism>
<dbReference type="OrthoDB" id="8194670at2759"/>
<protein>
    <submittedName>
        <fullName evidence="2">Uncharacterized protein</fullName>
    </submittedName>
</protein>
<gene>
    <name evidence="2" type="ORF">ILUMI_13437</name>
</gene>
<dbReference type="Pfam" id="PF01395">
    <property type="entry name" value="PBP_GOBP"/>
    <property type="match status" value="1"/>
</dbReference>
<dbReference type="InterPro" id="IPR006170">
    <property type="entry name" value="PBP/GOBP"/>
</dbReference>
<keyword evidence="1" id="KW-0732">Signal</keyword>
<name>A0A8K0G8N7_IGNLU</name>
<dbReference type="InterPro" id="IPR036728">
    <property type="entry name" value="PBP_GOBP_sf"/>
</dbReference>
<dbReference type="SUPFAM" id="SSF47565">
    <property type="entry name" value="Insect pheromone/odorant-binding proteins"/>
    <property type="match status" value="1"/>
</dbReference>
<dbReference type="AlphaFoldDB" id="A0A8K0G8N7"/>
<evidence type="ECO:0000256" key="1">
    <source>
        <dbReference type="SAM" id="SignalP"/>
    </source>
</evidence>
<comment type="caution">
    <text evidence="2">The sequence shown here is derived from an EMBL/GenBank/DDBJ whole genome shotgun (WGS) entry which is preliminary data.</text>
</comment>
<keyword evidence="3" id="KW-1185">Reference proteome</keyword>
<dbReference type="CDD" id="cd23992">
    <property type="entry name" value="PBP_GOBP"/>
    <property type="match status" value="1"/>
</dbReference>
<sequence>MKVCLVLLSAFCGVLAGNLTLSDIRKSWKGPEAPFMTECVRETHANPQLLVDFFENGILSDDPYFKCLIKCIQIKLNVMSSSGEVDAQAAVSIYPHLSLQLVQKCTKNLVEPDLCHRTYLIAKCVNDALAKRLEL</sequence>
<dbReference type="EMBL" id="VTPC01008542">
    <property type="protein sequence ID" value="KAF2892737.1"/>
    <property type="molecule type" value="Genomic_DNA"/>
</dbReference>
<dbReference type="SMART" id="SM00708">
    <property type="entry name" value="PhBP"/>
    <property type="match status" value="1"/>
</dbReference>
<accession>A0A8K0G8N7</accession>
<dbReference type="Proteomes" id="UP000801492">
    <property type="component" value="Unassembled WGS sequence"/>
</dbReference>
<evidence type="ECO:0000313" key="3">
    <source>
        <dbReference type="Proteomes" id="UP000801492"/>
    </source>
</evidence>
<feature type="signal peptide" evidence="1">
    <location>
        <begin position="1"/>
        <end position="16"/>
    </location>
</feature>